<name>A0ACC0K1N4_CHOFU</name>
<accession>A0ACC0K1N4</accession>
<sequence>MLWASVSLREDVSNGGVPTNRVYMIHPRLQISTSKEWPFLDEFATSHTVPDSVDCFGLGSLTKQLSWLFNMRPDSSDAVLPGQQFGLEWVDFKPNRRTIMIVHGFMSHSNASVNDSLKASCDRIGSCSEMGIKACGGGAMPGALGPYFVLTTEKVPYCPTLMQPLNYNYQRHLTKLMLGQGACTKELCVPCGPTVACDVPWRQIVEEIRKNCNDLISVCSFNGAEFPCCERFRMVDGENGPCYSFNTLQNKESTEESLVIFQFDIKIREKNRVELLFSIVEIQNDPLLKFEDINVRGCRYLNEVPRIPLHDYPCPLEALWDYSSELHY</sequence>
<reference evidence="1 2" key="1">
    <citation type="journal article" date="2022" name="Genome Biol. Evol.">
        <title>The Spruce Budworm Genome: Reconstructing the Evolutionary History of Antifreeze Proteins.</title>
        <authorList>
            <person name="Beliveau C."/>
            <person name="Gagne P."/>
            <person name="Picq S."/>
            <person name="Vernygora O."/>
            <person name="Keeling C.I."/>
            <person name="Pinkney K."/>
            <person name="Doucet D."/>
            <person name="Wen F."/>
            <person name="Johnston J.S."/>
            <person name="Maaroufi H."/>
            <person name="Boyle B."/>
            <person name="Laroche J."/>
            <person name="Dewar K."/>
            <person name="Juretic N."/>
            <person name="Blackburn G."/>
            <person name="Nisole A."/>
            <person name="Brunet B."/>
            <person name="Brandao M."/>
            <person name="Lumley L."/>
            <person name="Duan J."/>
            <person name="Quan G."/>
            <person name="Lucarotti C.J."/>
            <person name="Roe A.D."/>
            <person name="Sperling F.A.H."/>
            <person name="Levesque R.C."/>
            <person name="Cusson M."/>
        </authorList>
    </citation>
    <scope>NUCLEOTIDE SEQUENCE [LARGE SCALE GENOMIC DNA]</scope>
    <source>
        <strain evidence="1">Glfc:IPQL:Cfum</strain>
    </source>
</reference>
<dbReference type="Proteomes" id="UP001064048">
    <property type="component" value="Chromosome Z"/>
</dbReference>
<organism evidence="1 2">
    <name type="scientific">Choristoneura fumiferana</name>
    <name type="common">Spruce budworm moth</name>
    <name type="synonym">Archips fumiferana</name>
    <dbReference type="NCBI Taxonomy" id="7141"/>
    <lineage>
        <taxon>Eukaryota</taxon>
        <taxon>Metazoa</taxon>
        <taxon>Ecdysozoa</taxon>
        <taxon>Arthropoda</taxon>
        <taxon>Hexapoda</taxon>
        <taxon>Insecta</taxon>
        <taxon>Pterygota</taxon>
        <taxon>Neoptera</taxon>
        <taxon>Endopterygota</taxon>
        <taxon>Lepidoptera</taxon>
        <taxon>Glossata</taxon>
        <taxon>Ditrysia</taxon>
        <taxon>Tortricoidea</taxon>
        <taxon>Tortricidae</taxon>
        <taxon>Tortricinae</taxon>
        <taxon>Choristoneura</taxon>
    </lineage>
</organism>
<proteinExistence type="predicted"/>
<keyword evidence="2" id="KW-1185">Reference proteome</keyword>
<comment type="caution">
    <text evidence="1">The sequence shown here is derived from an EMBL/GenBank/DDBJ whole genome shotgun (WGS) entry which is preliminary data.</text>
</comment>
<protein>
    <submittedName>
        <fullName evidence="1">Uncharacterized protein</fullName>
    </submittedName>
</protein>
<dbReference type="EMBL" id="CM046131">
    <property type="protein sequence ID" value="KAI8430103.1"/>
    <property type="molecule type" value="Genomic_DNA"/>
</dbReference>
<evidence type="ECO:0000313" key="1">
    <source>
        <dbReference type="EMBL" id="KAI8430103.1"/>
    </source>
</evidence>
<evidence type="ECO:0000313" key="2">
    <source>
        <dbReference type="Proteomes" id="UP001064048"/>
    </source>
</evidence>
<gene>
    <name evidence="1" type="ORF">MSG28_000524</name>
</gene>